<protein>
    <recommendedName>
        <fullName evidence="4">IrrE N-terminal-like domain-containing protein</fullName>
    </recommendedName>
</protein>
<evidence type="ECO:0000313" key="3">
    <source>
        <dbReference type="Proteomes" id="UP000218890"/>
    </source>
</evidence>
<dbReference type="Proteomes" id="UP000218890">
    <property type="component" value="Chromosome"/>
</dbReference>
<evidence type="ECO:0000256" key="1">
    <source>
        <dbReference type="SAM" id="MobiDB-lite"/>
    </source>
</evidence>
<proteinExistence type="predicted"/>
<dbReference type="RefSeq" id="WP_162549300.1">
    <property type="nucleotide sequence ID" value="NZ_AP017372.2"/>
</dbReference>
<evidence type="ECO:0000313" key="2">
    <source>
        <dbReference type="EMBL" id="BAU57078.1"/>
    </source>
</evidence>
<sequence>MTLNISPDWLPERGEGAPRGACHPADRVTLARVSLQVNTLDLIRAEDRETDQVRTYAILPANSLAEWFAWNWWRLAYEPPRQGHFRTLQWRQAHQMTGIGGGWMWPPITIYSDGERVVIRARPTPARQPGPLTYIADQAAVMPTFDYQEGIDRFVSYVLSQLEDRDSRKTDLHTLWEELAAERLDPEVARFRQTEARLGYDPDEADPDRVTQLLSEAETLGEQAINEIAGHSSPHPITGAALQELAARDGFHGRTADRVRLDHRPPVQRGAAIPAWRVGVETARALRNQERLGDGPLSNRKLAELCGVAPDAPATSTTSSAHSGDAGLAFDIAEDAGLRRLVLRSRWQTGRRFEMARLLGDSLMSDYRERLLPATRTYTYRQKMQRAFAAELLAPAETLINAFADGVTEDAIEEAANDFQVSSWVVTRALINQGVLSREFLEEWDAESVPDQTTQGFP</sequence>
<evidence type="ECO:0008006" key="4">
    <source>
        <dbReference type="Google" id="ProtNLM"/>
    </source>
</evidence>
<organism evidence="2 3">
    <name type="scientific">Halorhodospira halochloris</name>
    <name type="common">Ectothiorhodospira halochloris</name>
    <dbReference type="NCBI Taxonomy" id="1052"/>
    <lineage>
        <taxon>Bacteria</taxon>
        <taxon>Pseudomonadati</taxon>
        <taxon>Pseudomonadota</taxon>
        <taxon>Gammaproteobacteria</taxon>
        <taxon>Chromatiales</taxon>
        <taxon>Ectothiorhodospiraceae</taxon>
        <taxon>Halorhodospira</taxon>
    </lineage>
</organism>
<reference evidence="2" key="1">
    <citation type="submission" date="2016-02" db="EMBL/GenBank/DDBJ databases">
        <title>Halorhodospira halochloris DSM-1059 complete genome, version 2.</title>
        <authorList>
            <person name="Tsukatani Y."/>
        </authorList>
    </citation>
    <scope>NUCLEOTIDE SEQUENCE</scope>
    <source>
        <strain evidence="2">DSM 1059</strain>
    </source>
</reference>
<dbReference type="AlphaFoldDB" id="A0A0X8X8U3"/>
<keyword evidence="3" id="KW-1185">Reference proteome</keyword>
<gene>
    <name evidence="2" type="ORF">HH1059_04050</name>
</gene>
<feature type="region of interest" description="Disordered" evidence="1">
    <location>
        <begin position="1"/>
        <end position="20"/>
    </location>
</feature>
<name>A0A0X8X8U3_HALHR</name>
<dbReference type="EMBL" id="AP017372">
    <property type="protein sequence ID" value="BAU57078.1"/>
    <property type="molecule type" value="Genomic_DNA"/>
</dbReference>
<dbReference type="KEGG" id="hhk:HH1059_04050"/>
<accession>A0A0X8X8U3</accession>